<feature type="region of interest" description="Disordered" evidence="1">
    <location>
        <begin position="1"/>
        <end position="52"/>
    </location>
</feature>
<evidence type="ECO:0000313" key="3">
    <source>
        <dbReference type="EMBL" id="EEF63263.1"/>
    </source>
</evidence>
<dbReference type="EMBL" id="ABOX02000001">
    <property type="protein sequence ID" value="EEF63263.1"/>
    <property type="molecule type" value="Genomic_DNA"/>
</dbReference>
<dbReference type="STRING" id="320771.Cflav_PD5898"/>
<accession>B9X9L9</accession>
<gene>
    <name evidence="3" type="ORF">Cflav_PD5898</name>
</gene>
<evidence type="ECO:0000256" key="1">
    <source>
        <dbReference type="SAM" id="MobiDB-lite"/>
    </source>
</evidence>
<feature type="domain" description="DUF58" evidence="2">
    <location>
        <begin position="103"/>
        <end position="311"/>
    </location>
</feature>
<dbReference type="SUPFAM" id="SSF53300">
    <property type="entry name" value="vWA-like"/>
    <property type="match status" value="1"/>
</dbReference>
<proteinExistence type="predicted"/>
<organism evidence="3 4">
    <name type="scientific">Pedosphaera parvula (strain Ellin514)</name>
    <dbReference type="NCBI Taxonomy" id="320771"/>
    <lineage>
        <taxon>Bacteria</taxon>
        <taxon>Pseudomonadati</taxon>
        <taxon>Verrucomicrobiota</taxon>
        <taxon>Pedosphaerae</taxon>
        <taxon>Pedosphaerales</taxon>
        <taxon>Pedosphaeraceae</taxon>
        <taxon>Pedosphaera</taxon>
    </lineage>
</organism>
<dbReference type="Gene3D" id="3.40.50.410">
    <property type="entry name" value="von Willebrand factor, type A domain"/>
    <property type="match status" value="1"/>
</dbReference>
<name>B9X9L9_PEDPL</name>
<dbReference type="InterPro" id="IPR036465">
    <property type="entry name" value="vWFA_dom_sf"/>
</dbReference>
<sequence>MGEGGDNSKEESRQPATNMSGAAGRPPVIQKPPPVPAHLKEPKPASEPTILGKPIGFQPAALLNTEELERFKNLLVFAKSTVEGYYVGKHKSPFRGASAEFADYKEYVAGDDIAHLDWRAYGRTRRLYVRQFEEETDMVVYLLVDTSASMRYAGEKRQPKFYLAAKVAAALTYLMLKQGDKASLTLFSNKVNQFIPPGGTRRHLHRIVTELERVRPAATTGVTQALNECAGIFKKRGRLVVISDFLDDNRNLFEALGQFLHRKFEILLLHVVDPDELHLPSFTVAKFVDMETSEEVQVDPEEIRASYRENMKGTIDALAREADLRQINHTLLDTTNPYLAAIEAYLGFRGANNVLARP</sequence>
<reference evidence="3 4" key="1">
    <citation type="journal article" date="2011" name="J. Bacteriol.">
        <title>Genome sequence of 'Pedosphaera parvula' Ellin514, an aerobic Verrucomicrobial isolate from pasture soil.</title>
        <authorList>
            <person name="Kant R."/>
            <person name="van Passel M.W."/>
            <person name="Sangwan P."/>
            <person name="Palva A."/>
            <person name="Lucas S."/>
            <person name="Copeland A."/>
            <person name="Lapidus A."/>
            <person name="Glavina Del Rio T."/>
            <person name="Dalin E."/>
            <person name="Tice H."/>
            <person name="Bruce D."/>
            <person name="Goodwin L."/>
            <person name="Pitluck S."/>
            <person name="Chertkov O."/>
            <person name="Larimer F.W."/>
            <person name="Land M.L."/>
            <person name="Hauser L."/>
            <person name="Brettin T.S."/>
            <person name="Detter J.C."/>
            <person name="Han S."/>
            <person name="de Vos W.M."/>
            <person name="Janssen P.H."/>
            <person name="Smidt H."/>
        </authorList>
    </citation>
    <scope>NUCLEOTIDE SEQUENCE [LARGE SCALE GENOMIC DNA]</scope>
    <source>
        <strain evidence="3 4">Ellin514</strain>
    </source>
</reference>
<dbReference type="InterPro" id="IPR002881">
    <property type="entry name" value="DUF58"/>
</dbReference>
<dbReference type="PANTHER" id="PTHR33608:SF7">
    <property type="entry name" value="DUF58 DOMAIN-CONTAINING PROTEIN"/>
    <property type="match status" value="1"/>
</dbReference>
<comment type="caution">
    <text evidence="3">The sequence shown here is derived from an EMBL/GenBank/DDBJ whole genome shotgun (WGS) entry which is preliminary data.</text>
</comment>
<feature type="compositionally biased region" description="Basic and acidic residues" evidence="1">
    <location>
        <begin position="1"/>
        <end position="13"/>
    </location>
</feature>
<evidence type="ECO:0000259" key="2">
    <source>
        <dbReference type="Pfam" id="PF01882"/>
    </source>
</evidence>
<dbReference type="AlphaFoldDB" id="B9X9L9"/>
<dbReference type="Pfam" id="PF01882">
    <property type="entry name" value="DUF58"/>
    <property type="match status" value="1"/>
</dbReference>
<keyword evidence="4" id="KW-1185">Reference proteome</keyword>
<dbReference type="Proteomes" id="UP000003688">
    <property type="component" value="Unassembled WGS sequence"/>
</dbReference>
<dbReference type="PANTHER" id="PTHR33608">
    <property type="entry name" value="BLL2464 PROTEIN"/>
    <property type="match status" value="1"/>
</dbReference>
<protein>
    <recommendedName>
        <fullName evidence="2">DUF58 domain-containing protein</fullName>
    </recommendedName>
</protein>
<evidence type="ECO:0000313" key="4">
    <source>
        <dbReference type="Proteomes" id="UP000003688"/>
    </source>
</evidence>